<protein>
    <recommendedName>
        <fullName evidence="11">Large-conductance mechanosensitive channel</fullName>
    </recommendedName>
</protein>
<dbReference type="OrthoDB" id="9810350at2"/>
<evidence type="ECO:0000256" key="9">
    <source>
        <dbReference type="ARBA" id="ARBA00023136"/>
    </source>
</evidence>
<dbReference type="InterPro" id="IPR036019">
    <property type="entry name" value="MscL_channel"/>
</dbReference>
<keyword evidence="9 11" id="KW-0472">Membrane</keyword>
<evidence type="ECO:0000256" key="3">
    <source>
        <dbReference type="ARBA" id="ARBA00011255"/>
    </source>
</evidence>
<evidence type="ECO:0000256" key="2">
    <source>
        <dbReference type="ARBA" id="ARBA00007254"/>
    </source>
</evidence>
<evidence type="ECO:0000256" key="5">
    <source>
        <dbReference type="ARBA" id="ARBA00022475"/>
    </source>
</evidence>
<dbReference type="SUPFAM" id="SSF81330">
    <property type="entry name" value="Gated mechanosensitive channel"/>
    <property type="match status" value="1"/>
</dbReference>
<dbReference type="RefSeq" id="WP_092457888.1">
    <property type="nucleotide sequence ID" value="NZ_FPCJ01000001.1"/>
</dbReference>
<comment type="subcellular location">
    <subcellularLocation>
        <location evidence="1 11">Cell membrane</location>
        <topology evidence="1 11">Multi-pass membrane protein</topology>
    </subcellularLocation>
</comment>
<keyword evidence="8 11" id="KW-0406">Ion transport</keyword>
<dbReference type="NCBIfam" id="NF001843">
    <property type="entry name" value="PRK00567.1-4"/>
    <property type="match status" value="1"/>
</dbReference>
<evidence type="ECO:0000256" key="6">
    <source>
        <dbReference type="ARBA" id="ARBA00022692"/>
    </source>
</evidence>
<keyword evidence="10 11" id="KW-0407">Ion channel</keyword>
<dbReference type="Gene3D" id="1.10.1200.120">
    <property type="entry name" value="Large-conductance mechanosensitive channel, MscL, domain 1"/>
    <property type="match status" value="1"/>
</dbReference>
<evidence type="ECO:0000256" key="4">
    <source>
        <dbReference type="ARBA" id="ARBA00022448"/>
    </source>
</evidence>
<keyword evidence="5 11" id="KW-1003">Cell membrane</keyword>
<evidence type="ECO:0000313" key="13">
    <source>
        <dbReference type="Proteomes" id="UP000199537"/>
    </source>
</evidence>
<comment type="subunit">
    <text evidence="3 11">Homopentamer.</text>
</comment>
<dbReference type="GO" id="GO:0005886">
    <property type="term" value="C:plasma membrane"/>
    <property type="evidence" value="ECO:0007669"/>
    <property type="project" value="UniProtKB-SubCell"/>
</dbReference>
<dbReference type="Pfam" id="PF01741">
    <property type="entry name" value="MscL"/>
    <property type="match status" value="1"/>
</dbReference>
<reference evidence="13" key="1">
    <citation type="submission" date="2016-10" db="EMBL/GenBank/DDBJ databases">
        <authorList>
            <person name="Varghese N."/>
            <person name="Submissions S."/>
        </authorList>
    </citation>
    <scope>NUCLEOTIDE SEQUENCE [LARGE SCALE GENOMIC DNA]</scope>
    <source>
        <strain evidence="13">DSM 14807</strain>
    </source>
</reference>
<dbReference type="PANTHER" id="PTHR30266:SF2">
    <property type="entry name" value="LARGE-CONDUCTANCE MECHANOSENSITIVE CHANNEL"/>
    <property type="match status" value="1"/>
</dbReference>
<dbReference type="InterPro" id="IPR019823">
    <property type="entry name" value="Mechanosensitive_channel_CS"/>
</dbReference>
<feature type="transmembrane region" description="Helical" evidence="11">
    <location>
        <begin position="16"/>
        <end position="37"/>
    </location>
</feature>
<evidence type="ECO:0000256" key="1">
    <source>
        <dbReference type="ARBA" id="ARBA00004651"/>
    </source>
</evidence>
<comment type="similarity">
    <text evidence="2 11">Belongs to the MscL family.</text>
</comment>
<dbReference type="Proteomes" id="UP000199537">
    <property type="component" value="Unassembled WGS sequence"/>
</dbReference>
<sequence>MSFWKDFRDFAMKGNVIDLAIAVVIGGAFGKIVSSLVNDILMPLLGILTGGINFSDKKIVLQQAQVDAAGKILKPANTLNYGSFIQAVIDFLIIAFCIFLAIRALQQFNRKQKQEAPAAPPPPSNEEKLLAEIRDLLKSRS</sequence>
<dbReference type="AlphaFoldDB" id="A0A1I7N6S5"/>
<dbReference type="InterPro" id="IPR037673">
    <property type="entry name" value="MSC/AndL"/>
</dbReference>
<dbReference type="NCBIfam" id="TIGR00220">
    <property type="entry name" value="mscL"/>
    <property type="match status" value="1"/>
</dbReference>
<comment type="function">
    <text evidence="11">Channel that opens in response to stretch forces in the membrane lipid bilayer. May participate in the regulation of osmotic pressure changes within the cell.</text>
</comment>
<dbReference type="GO" id="GO:0008381">
    <property type="term" value="F:mechanosensitive monoatomic ion channel activity"/>
    <property type="evidence" value="ECO:0007669"/>
    <property type="project" value="UniProtKB-UniRule"/>
</dbReference>
<feature type="transmembrane region" description="Helical" evidence="11">
    <location>
        <begin position="84"/>
        <end position="105"/>
    </location>
</feature>
<dbReference type="PROSITE" id="PS01327">
    <property type="entry name" value="MSCL"/>
    <property type="match status" value="1"/>
</dbReference>
<dbReference type="InterPro" id="IPR001185">
    <property type="entry name" value="MS_channel"/>
</dbReference>
<organism evidence="12 13">
    <name type="scientific">Thermoflavifilum thermophilum</name>
    <dbReference type="NCBI Taxonomy" id="1393122"/>
    <lineage>
        <taxon>Bacteria</taxon>
        <taxon>Pseudomonadati</taxon>
        <taxon>Bacteroidota</taxon>
        <taxon>Chitinophagia</taxon>
        <taxon>Chitinophagales</taxon>
        <taxon>Chitinophagaceae</taxon>
        <taxon>Thermoflavifilum</taxon>
    </lineage>
</organism>
<dbReference type="PANTHER" id="PTHR30266">
    <property type="entry name" value="MECHANOSENSITIVE CHANNEL MSCL"/>
    <property type="match status" value="1"/>
</dbReference>
<gene>
    <name evidence="11" type="primary">mscL</name>
    <name evidence="12" type="ORF">SAMN05660895_0745</name>
</gene>
<evidence type="ECO:0000256" key="7">
    <source>
        <dbReference type="ARBA" id="ARBA00022989"/>
    </source>
</evidence>
<keyword evidence="6 11" id="KW-0812">Transmembrane</keyword>
<dbReference type="NCBIfam" id="NF010557">
    <property type="entry name" value="PRK13952.1"/>
    <property type="match status" value="1"/>
</dbReference>
<keyword evidence="13" id="KW-1185">Reference proteome</keyword>
<dbReference type="EMBL" id="FPCJ01000001">
    <property type="protein sequence ID" value="SFV30266.1"/>
    <property type="molecule type" value="Genomic_DNA"/>
</dbReference>
<evidence type="ECO:0000256" key="10">
    <source>
        <dbReference type="ARBA" id="ARBA00023303"/>
    </source>
</evidence>
<accession>A0A1I7N6S5</accession>
<keyword evidence="4 11" id="KW-0813">Transport</keyword>
<proteinExistence type="inferred from homology"/>
<evidence type="ECO:0000256" key="8">
    <source>
        <dbReference type="ARBA" id="ARBA00023065"/>
    </source>
</evidence>
<name>A0A1I7N6S5_9BACT</name>
<dbReference type="FunFam" id="1.10.1200.120:FF:000001">
    <property type="entry name" value="Large-conductance mechanosensitive channel"/>
    <property type="match status" value="1"/>
</dbReference>
<evidence type="ECO:0000256" key="11">
    <source>
        <dbReference type="HAMAP-Rule" id="MF_00115"/>
    </source>
</evidence>
<dbReference type="STRING" id="1393122.SAMN05660895_0745"/>
<evidence type="ECO:0000313" key="12">
    <source>
        <dbReference type="EMBL" id="SFV30266.1"/>
    </source>
</evidence>
<dbReference type="HAMAP" id="MF_00115">
    <property type="entry name" value="MscL"/>
    <property type="match status" value="1"/>
</dbReference>
<dbReference type="PRINTS" id="PR01264">
    <property type="entry name" value="MECHCHANNEL"/>
</dbReference>
<keyword evidence="7 11" id="KW-1133">Transmembrane helix</keyword>